<dbReference type="InterPro" id="IPR013320">
    <property type="entry name" value="ConA-like_dom_sf"/>
</dbReference>
<dbReference type="SUPFAM" id="SSF49899">
    <property type="entry name" value="Concanavalin A-like lectins/glucanases"/>
    <property type="match status" value="2"/>
</dbReference>
<dbReference type="Gene3D" id="2.60.120.200">
    <property type="match status" value="2"/>
</dbReference>
<dbReference type="Proteomes" id="UP001303046">
    <property type="component" value="Unassembled WGS sequence"/>
</dbReference>
<proteinExistence type="predicted"/>
<dbReference type="EMBL" id="JAVFWL010000004">
    <property type="protein sequence ID" value="KAK6750602.1"/>
    <property type="molecule type" value="Genomic_DNA"/>
</dbReference>
<dbReference type="PROSITE" id="PS50060">
    <property type="entry name" value="MAM_2"/>
    <property type="match status" value="2"/>
</dbReference>
<keyword evidence="4" id="KW-1185">Reference proteome</keyword>
<name>A0ABR1DJF3_NECAM</name>
<organism evidence="3 4">
    <name type="scientific">Necator americanus</name>
    <name type="common">Human hookworm</name>
    <dbReference type="NCBI Taxonomy" id="51031"/>
    <lineage>
        <taxon>Eukaryota</taxon>
        <taxon>Metazoa</taxon>
        <taxon>Ecdysozoa</taxon>
        <taxon>Nematoda</taxon>
        <taxon>Chromadorea</taxon>
        <taxon>Rhabditida</taxon>
        <taxon>Rhabditina</taxon>
        <taxon>Rhabditomorpha</taxon>
        <taxon>Strongyloidea</taxon>
        <taxon>Ancylostomatidae</taxon>
        <taxon>Bunostominae</taxon>
        <taxon>Necator</taxon>
    </lineage>
</organism>
<gene>
    <name evidence="3" type="primary">Necator_chrIV.g15822</name>
    <name evidence="3" type="ORF">RB195_002527</name>
</gene>
<feature type="region of interest" description="Disordered" evidence="1">
    <location>
        <begin position="615"/>
        <end position="634"/>
    </location>
</feature>
<sequence>MGQLVREFCARECYSLIFLISLSPSHDVWCSMTTPFFLLLVLVVRNQAEITSSSDLNCNFSSSCQWRNATNGEDSGDWVISTHYEADPQHVIIPRKDSEGYFAHTSGFMGRTVALLVSDVASCQLGGGNVKYWYYKTGTESQLEVCTRQPPGSREPNSLRCYDGLSPSFAQQWIFRVVELPPLSQPFELIFRGTFFPPLDVIALTDIVYNSALCDAQNQRNRKKRLTPHLIGIHDWEDYRQSGKYRGETMIIVSQEANITEVPETIDLGREKHSPEPGIHNETTSSSTTNTPATTTTTTTTTFIAEELFSTIAATTTDPLTNFMNLLRQTAPVLPYIPTLVKTLQLVDFRDPSGTGAEHLFNQVNFPEGETSELRRSPVQASHFYSTESIRPEVPRASEPTLVEIAKKFGILGEEDIATTLRPIFLTPVEKPPLVSMRNIYGMPATTAKPELIPTVYPPSLVKNSPASLKVTEIKPTVGGIENEELRKLHSKMFKRKEEQNLTTTNVPNKLVVFKKPTQTESELATKLTELSKYLPTGATDDLKMLREIPDLEGLTRGMDLTLVSKPGGFAKLKKQFVDRLMRRTMGLPFNDIGRSTMGSGLPPPIIPVKKSNLENTNSGADQGAGGTFGTDGSNPKLVAFSEGNDVEFTTFNQNAGGFNDLSTHRDSYRRALNFAAPTADRSSSSDQSSPRVGAAFIPACSLVDCTFDDSTLCNYVTSTTEENLTNGTLKNWAISGKPVLNSLTGIPHDLSKTGSYIYAGGTSVSLHDTYILSTKLPFEIKENSRLDFFVYQAGKTQKILNTAFNDFLAGIKGRLQVCINTINNCALNIKGETIDVKARRWKNYHVPLTASTHVIHFVADGLQDNYAIGLDQIQLLNKYGMAAQTCK</sequence>
<feature type="region of interest" description="Disordered" evidence="1">
    <location>
        <begin position="270"/>
        <end position="296"/>
    </location>
</feature>
<dbReference type="Pfam" id="PF00629">
    <property type="entry name" value="MAM"/>
    <property type="match status" value="1"/>
</dbReference>
<feature type="domain" description="MAM" evidence="2">
    <location>
        <begin position="704"/>
        <end position="888"/>
    </location>
</feature>
<comment type="caution">
    <text evidence="3">The sequence shown here is derived from an EMBL/GenBank/DDBJ whole genome shotgun (WGS) entry which is preliminary data.</text>
</comment>
<evidence type="ECO:0000256" key="1">
    <source>
        <dbReference type="SAM" id="MobiDB-lite"/>
    </source>
</evidence>
<feature type="compositionally biased region" description="Low complexity" evidence="1">
    <location>
        <begin position="283"/>
        <end position="296"/>
    </location>
</feature>
<evidence type="ECO:0000259" key="2">
    <source>
        <dbReference type="PROSITE" id="PS50060"/>
    </source>
</evidence>
<dbReference type="SMART" id="SM00137">
    <property type="entry name" value="MAM"/>
    <property type="match status" value="1"/>
</dbReference>
<evidence type="ECO:0000313" key="3">
    <source>
        <dbReference type="EMBL" id="KAK6750602.1"/>
    </source>
</evidence>
<accession>A0ABR1DJF3</accession>
<dbReference type="InterPro" id="IPR000998">
    <property type="entry name" value="MAM_dom"/>
</dbReference>
<reference evidence="3 4" key="1">
    <citation type="submission" date="2023-08" db="EMBL/GenBank/DDBJ databases">
        <title>A Necator americanus chromosomal reference genome.</title>
        <authorList>
            <person name="Ilik V."/>
            <person name="Petrzelkova K.J."/>
            <person name="Pardy F."/>
            <person name="Fuh T."/>
            <person name="Niatou-Singa F.S."/>
            <person name="Gouil Q."/>
            <person name="Baker L."/>
            <person name="Ritchie M.E."/>
            <person name="Jex A.R."/>
            <person name="Gazzola D."/>
            <person name="Li H."/>
            <person name="Toshio Fujiwara R."/>
            <person name="Zhan B."/>
            <person name="Aroian R.V."/>
            <person name="Pafco B."/>
            <person name="Schwarz E.M."/>
        </authorList>
    </citation>
    <scope>NUCLEOTIDE SEQUENCE [LARGE SCALE GENOMIC DNA]</scope>
    <source>
        <strain evidence="3 4">Aroian</strain>
        <tissue evidence="3">Whole animal</tissue>
    </source>
</reference>
<protein>
    <recommendedName>
        <fullName evidence="2">MAM domain-containing protein</fullName>
    </recommendedName>
</protein>
<evidence type="ECO:0000313" key="4">
    <source>
        <dbReference type="Proteomes" id="UP001303046"/>
    </source>
</evidence>
<feature type="domain" description="MAM" evidence="2">
    <location>
        <begin position="56"/>
        <end position="216"/>
    </location>
</feature>